<feature type="domain" description="SsuA/THI5-like" evidence="4">
    <location>
        <begin position="17"/>
        <end position="224"/>
    </location>
</feature>
<dbReference type="RefSeq" id="WP_115694027.1">
    <property type="nucleotide sequence ID" value="NZ_CP031417.1"/>
</dbReference>
<proteinExistence type="inferred from homology"/>
<name>A0A346A3A1_9HYPH</name>
<dbReference type="KEGG" id="ptaw:DW352_25850"/>
<protein>
    <submittedName>
        <fullName evidence="5">ABC transporter substrate-binding protein</fullName>
    </submittedName>
</protein>
<gene>
    <name evidence="5" type="ORF">DW352_25850</name>
</gene>
<dbReference type="SUPFAM" id="SSF53850">
    <property type="entry name" value="Periplasmic binding protein-like II"/>
    <property type="match status" value="1"/>
</dbReference>
<dbReference type="PANTHER" id="PTHR30024">
    <property type="entry name" value="ALIPHATIC SULFONATES-BINDING PROTEIN-RELATED"/>
    <property type="match status" value="1"/>
</dbReference>
<dbReference type="GO" id="GO:0042918">
    <property type="term" value="P:alkanesulfonate transmembrane transport"/>
    <property type="evidence" value="ECO:0007669"/>
    <property type="project" value="TreeGrafter"/>
</dbReference>
<dbReference type="EMBL" id="CP031417">
    <property type="protein sequence ID" value="AXK83648.1"/>
    <property type="molecule type" value="Genomic_DNA"/>
</dbReference>
<evidence type="ECO:0000256" key="1">
    <source>
        <dbReference type="ARBA" id="ARBA00004418"/>
    </source>
</evidence>
<dbReference type="AlphaFoldDB" id="A0A346A3A1"/>
<organism evidence="5 6">
    <name type="scientific">Pseudolabrys taiwanensis</name>
    <dbReference type="NCBI Taxonomy" id="331696"/>
    <lineage>
        <taxon>Bacteria</taxon>
        <taxon>Pseudomonadati</taxon>
        <taxon>Pseudomonadota</taxon>
        <taxon>Alphaproteobacteria</taxon>
        <taxon>Hyphomicrobiales</taxon>
        <taxon>Xanthobacteraceae</taxon>
        <taxon>Pseudolabrys</taxon>
    </lineage>
</organism>
<keyword evidence="6" id="KW-1185">Reference proteome</keyword>
<evidence type="ECO:0000256" key="2">
    <source>
        <dbReference type="ARBA" id="ARBA00010742"/>
    </source>
</evidence>
<sequence>MPSDVRVIAFPGAPNLPVFAALERGYFAEEGVDVALTTTPSSVFQMEKFNEGAFDIAFTAFDNIVAYREGMGAVPLSNASDFRVIMGATQVELSAITAPDIKQAADLRGKTLALDAVGTGFAFVLYAMLEQLGLGAKDYTPVAVGATPERWKSVQEGAHAGTITIEPFTSIAAKAGFNVLRKSTDAFPAYQGGIVATRQSWAVENAEAVRAFIRGYLKGLAWTLTPENRAAAAVLLQAKMPEIKPGVVDAVLASVLSPRSGLTPQAAIRPEGMQRVLDLRSQWGGSGRRLSGFDKYTDLSFYEAARSGT</sequence>
<dbReference type="OrthoDB" id="9815602at2"/>
<evidence type="ECO:0000313" key="5">
    <source>
        <dbReference type="EMBL" id="AXK83648.1"/>
    </source>
</evidence>
<comment type="subcellular location">
    <subcellularLocation>
        <location evidence="1">Periplasm</location>
    </subcellularLocation>
</comment>
<dbReference type="GO" id="GO:0042597">
    <property type="term" value="C:periplasmic space"/>
    <property type="evidence" value="ECO:0007669"/>
    <property type="project" value="UniProtKB-SubCell"/>
</dbReference>
<dbReference type="Gene3D" id="3.40.190.10">
    <property type="entry name" value="Periplasmic binding protein-like II"/>
    <property type="match status" value="2"/>
</dbReference>
<accession>A0A346A3A1</accession>
<reference evidence="5 6" key="1">
    <citation type="submission" date="2018-07" db="EMBL/GenBank/DDBJ databases">
        <authorList>
            <person name="Quirk P.G."/>
            <person name="Krulwich T.A."/>
        </authorList>
    </citation>
    <scope>NUCLEOTIDE SEQUENCE [LARGE SCALE GENOMIC DNA]</scope>
    <source>
        <strain evidence="5 6">CC-BB4</strain>
    </source>
</reference>
<dbReference type="PANTHER" id="PTHR30024:SF47">
    <property type="entry name" value="TAURINE-BINDING PERIPLASMIC PROTEIN"/>
    <property type="match status" value="1"/>
</dbReference>
<comment type="similarity">
    <text evidence="2">Belongs to the bacterial solute-binding protein SsuA/TauA family.</text>
</comment>
<dbReference type="InterPro" id="IPR015168">
    <property type="entry name" value="SsuA/THI5"/>
</dbReference>
<dbReference type="Proteomes" id="UP000254889">
    <property type="component" value="Chromosome"/>
</dbReference>
<evidence type="ECO:0000259" key="4">
    <source>
        <dbReference type="Pfam" id="PF09084"/>
    </source>
</evidence>
<evidence type="ECO:0000313" key="6">
    <source>
        <dbReference type="Proteomes" id="UP000254889"/>
    </source>
</evidence>
<evidence type="ECO:0000256" key="3">
    <source>
        <dbReference type="ARBA" id="ARBA00022729"/>
    </source>
</evidence>
<dbReference type="Pfam" id="PF09084">
    <property type="entry name" value="NMT1"/>
    <property type="match status" value="1"/>
</dbReference>
<keyword evidence="3" id="KW-0732">Signal</keyword>